<evidence type="ECO:0000256" key="2">
    <source>
        <dbReference type="ARBA" id="ARBA00005364"/>
    </source>
</evidence>
<evidence type="ECO:0000256" key="5">
    <source>
        <dbReference type="ARBA" id="ARBA00022538"/>
    </source>
</evidence>
<dbReference type="AlphaFoldDB" id="A0AAD9KB62"/>
<name>A0AAD9KB62_RIDPI</name>
<feature type="region of interest" description="Disordered" evidence="17">
    <location>
        <begin position="260"/>
        <end position="291"/>
    </location>
</feature>
<proteinExistence type="inferred from homology"/>
<dbReference type="EMBL" id="JAODUO010001254">
    <property type="protein sequence ID" value="KAK2167882.1"/>
    <property type="molecule type" value="Genomic_DNA"/>
</dbReference>
<dbReference type="Gene3D" id="1.20.1420.30">
    <property type="entry name" value="NCX, central ion-binding region"/>
    <property type="match status" value="2"/>
</dbReference>
<dbReference type="GO" id="GO:0005262">
    <property type="term" value="F:calcium channel activity"/>
    <property type="evidence" value="ECO:0007669"/>
    <property type="project" value="TreeGrafter"/>
</dbReference>
<keyword evidence="21" id="KW-1185">Reference proteome</keyword>
<dbReference type="GO" id="GO:0008273">
    <property type="term" value="F:calcium, potassium:sodium antiporter activity"/>
    <property type="evidence" value="ECO:0007669"/>
    <property type="project" value="TreeGrafter"/>
</dbReference>
<feature type="transmembrane region" description="Helical" evidence="18">
    <location>
        <begin position="525"/>
        <end position="545"/>
    </location>
</feature>
<evidence type="ECO:0000256" key="14">
    <source>
        <dbReference type="ARBA" id="ARBA00023065"/>
    </source>
</evidence>
<evidence type="ECO:0000256" key="17">
    <source>
        <dbReference type="SAM" id="MobiDB-lite"/>
    </source>
</evidence>
<evidence type="ECO:0000256" key="9">
    <source>
        <dbReference type="ARBA" id="ARBA00022837"/>
    </source>
</evidence>
<evidence type="ECO:0000256" key="12">
    <source>
        <dbReference type="ARBA" id="ARBA00022989"/>
    </source>
</evidence>
<keyword evidence="14" id="KW-0406">Ion transport</keyword>
<keyword evidence="4" id="KW-0050">Antiport</keyword>
<accession>A0AAD9KB62</accession>
<keyword evidence="9" id="KW-0106">Calcium</keyword>
<feature type="transmembrane region" description="Helical" evidence="18">
    <location>
        <begin position="557"/>
        <end position="580"/>
    </location>
</feature>
<evidence type="ECO:0000256" key="15">
    <source>
        <dbReference type="ARBA" id="ARBA00023136"/>
    </source>
</evidence>
<keyword evidence="12 18" id="KW-1133">Transmembrane helix</keyword>
<evidence type="ECO:0000256" key="10">
    <source>
        <dbReference type="ARBA" id="ARBA00022847"/>
    </source>
</evidence>
<reference evidence="20" key="1">
    <citation type="journal article" date="2023" name="Mol. Biol. Evol.">
        <title>Third-Generation Sequencing Reveals the Adaptive Role of the Epigenome in Three Deep-Sea Polychaetes.</title>
        <authorList>
            <person name="Perez M."/>
            <person name="Aroh O."/>
            <person name="Sun Y."/>
            <person name="Lan Y."/>
            <person name="Juniper S.K."/>
            <person name="Young C.R."/>
            <person name="Angers B."/>
            <person name="Qian P.Y."/>
        </authorList>
    </citation>
    <scope>NUCLEOTIDE SEQUENCE</scope>
    <source>
        <strain evidence="20">R07B-5</strain>
    </source>
</reference>
<dbReference type="InterPro" id="IPR004837">
    <property type="entry name" value="NaCa_Exmemb"/>
</dbReference>
<dbReference type="Pfam" id="PF01699">
    <property type="entry name" value="Na_Ca_ex"/>
    <property type="match status" value="2"/>
</dbReference>
<dbReference type="InterPro" id="IPR044880">
    <property type="entry name" value="NCX_ion-bd_dom_sf"/>
</dbReference>
<comment type="subcellular location">
    <subcellularLocation>
        <location evidence="1">Membrane</location>
        <topology evidence="1">Multi-pass membrane protein</topology>
    </subcellularLocation>
</comment>
<feature type="transmembrane region" description="Helical" evidence="18">
    <location>
        <begin position="679"/>
        <end position="699"/>
    </location>
</feature>
<keyword evidence="10" id="KW-0769">Symport</keyword>
<evidence type="ECO:0000256" key="13">
    <source>
        <dbReference type="ARBA" id="ARBA00023053"/>
    </source>
</evidence>
<dbReference type="FunFam" id="1.20.1420.30:FF:000009">
    <property type="entry name" value="sodium/potassium/calcium exchanger 5 isoform X2"/>
    <property type="match status" value="1"/>
</dbReference>
<feature type="transmembrane region" description="Helical" evidence="18">
    <location>
        <begin position="86"/>
        <end position="106"/>
    </location>
</feature>
<feature type="transmembrane region" description="Helical" evidence="18">
    <location>
        <begin position="196"/>
        <end position="214"/>
    </location>
</feature>
<dbReference type="PANTHER" id="PTHR10846:SF8">
    <property type="entry name" value="INNER MEMBRANE PROTEIN YRBG"/>
    <property type="match status" value="1"/>
</dbReference>
<feature type="domain" description="Sodium/calcium exchanger membrane region" evidence="19">
    <location>
        <begin position="93"/>
        <end position="234"/>
    </location>
</feature>
<feature type="domain" description="Sodium/calcium exchanger membrane region" evidence="19">
    <location>
        <begin position="558"/>
        <end position="720"/>
    </location>
</feature>
<keyword evidence="11" id="KW-0630">Potassium</keyword>
<dbReference type="InterPro" id="IPR004481">
    <property type="entry name" value="K/Na/Ca-exchanger"/>
</dbReference>
<dbReference type="GO" id="GO:0005886">
    <property type="term" value="C:plasma membrane"/>
    <property type="evidence" value="ECO:0007669"/>
    <property type="project" value="TreeGrafter"/>
</dbReference>
<keyword evidence="16" id="KW-0739">Sodium transport</keyword>
<keyword evidence="15 18" id="KW-0472">Membrane</keyword>
<feature type="region of interest" description="Disordered" evidence="17">
    <location>
        <begin position="355"/>
        <end position="449"/>
    </location>
</feature>
<protein>
    <recommendedName>
        <fullName evidence="19">Sodium/calcium exchanger membrane region domain-containing protein</fullName>
    </recommendedName>
</protein>
<feature type="transmembrane region" description="Helical" evidence="18">
    <location>
        <begin position="161"/>
        <end position="184"/>
    </location>
</feature>
<evidence type="ECO:0000256" key="1">
    <source>
        <dbReference type="ARBA" id="ARBA00004141"/>
    </source>
</evidence>
<keyword evidence="3" id="KW-0813">Transport</keyword>
<gene>
    <name evidence="20" type="ORF">NP493_1255g00002</name>
</gene>
<sequence length="735" mass="80570">MAPHPRTERKETIAHQVAPSRPGGALLSRGLHFLTVYARRGDSSDTYRAETSSATGRRLLTSSNVSSTSHLPEWERCDFEKSSVPIAWIFSHFFCISIIFIALALICDDFFVPSLEVISEKLHLSEDVAGATFMAAGSSAPELFTSVAGVAVQTDVGVGTIVGSAVFNLLIIIALTAALAGQVLHLDWRPLLRDSFFYALSIGCFIGFAWDGLFQHYESVTLLILYGAYIVLMVFNRRLMDWMETWRISSCIKGSVLPASDDVDDKSAHSKPSDTTYDDRKRSHTHSDMETDHIFHHRRGSIATMLISPGRRSSIVPGDMSTSDLQAALELGTMRANNNLTLRPPQPMDGLLLTDSHHSNGGRFPIAEADENGDVGPDTDRPTSGTGVHATTGSPPNETNSPEEGALRNGGKRVIIPPIIIPPKRNGPKSELANANHLPSQRESSFQKHPLDKAATPVGSLHMEAEVAQSKTTARTTDTGGSDDEDSDTYQLCPCLPCCPVVRGANPPSKERAREKGGFVEWSKFVLRWILFIPSFPFLVLFSWTVPDCSQEHNKKWFVVSFLSSVLWIAILSFAMVTLVGRVGCILNIDNYIMGLCIIAIGTSLPDAISSILVARDGFGDMAVSNAIGSNVFDINLGIGLPFLIRIAIDKGAPISLLDKEEWVLYNNGEMTIIPHVKFGFILLLILFLALTMFAISGFHLNRSIGITFVFMYACFIGYALIQEIYCFRTLNTYC</sequence>
<feature type="transmembrane region" description="Helical" evidence="18">
    <location>
        <begin position="705"/>
        <end position="722"/>
    </location>
</feature>
<evidence type="ECO:0000256" key="11">
    <source>
        <dbReference type="ARBA" id="ARBA00022958"/>
    </source>
</evidence>
<feature type="transmembrane region" description="Helical" evidence="18">
    <location>
        <begin position="220"/>
        <end position="239"/>
    </location>
</feature>
<dbReference type="Proteomes" id="UP001209878">
    <property type="component" value="Unassembled WGS sequence"/>
</dbReference>
<organism evidence="20 21">
    <name type="scientific">Ridgeia piscesae</name>
    <name type="common">Tubeworm</name>
    <dbReference type="NCBI Taxonomy" id="27915"/>
    <lineage>
        <taxon>Eukaryota</taxon>
        <taxon>Metazoa</taxon>
        <taxon>Spiralia</taxon>
        <taxon>Lophotrochozoa</taxon>
        <taxon>Annelida</taxon>
        <taxon>Polychaeta</taxon>
        <taxon>Sedentaria</taxon>
        <taxon>Canalipalpata</taxon>
        <taxon>Sabellida</taxon>
        <taxon>Siboglinidae</taxon>
        <taxon>Ridgeia</taxon>
    </lineage>
</organism>
<keyword evidence="8" id="KW-0732">Signal</keyword>
<feature type="compositionally biased region" description="Basic and acidic residues" evidence="17">
    <location>
        <begin position="265"/>
        <end position="291"/>
    </location>
</feature>
<comment type="caution">
    <text evidence="20">The sequence shown here is derived from an EMBL/GenBank/DDBJ whole genome shotgun (WGS) entry which is preliminary data.</text>
</comment>
<keyword evidence="5" id="KW-0633">Potassium transport</keyword>
<evidence type="ECO:0000313" key="21">
    <source>
        <dbReference type="Proteomes" id="UP001209878"/>
    </source>
</evidence>
<feature type="transmembrane region" description="Helical" evidence="18">
    <location>
        <begin position="592"/>
        <end position="615"/>
    </location>
</feature>
<evidence type="ECO:0000256" key="18">
    <source>
        <dbReference type="SAM" id="Phobius"/>
    </source>
</evidence>
<dbReference type="PANTHER" id="PTHR10846">
    <property type="entry name" value="SODIUM/POTASSIUM/CALCIUM EXCHANGER"/>
    <property type="match status" value="1"/>
</dbReference>
<evidence type="ECO:0000256" key="6">
    <source>
        <dbReference type="ARBA" id="ARBA00022568"/>
    </source>
</evidence>
<keyword evidence="13" id="KW-0915">Sodium</keyword>
<dbReference type="NCBIfam" id="TIGR00367">
    <property type="entry name" value="calcium/sodium antiporter"/>
    <property type="match status" value="1"/>
</dbReference>
<dbReference type="GO" id="GO:0015293">
    <property type="term" value="F:symporter activity"/>
    <property type="evidence" value="ECO:0007669"/>
    <property type="project" value="UniProtKB-KW"/>
</dbReference>
<feature type="region of interest" description="Disordered" evidence="17">
    <location>
        <begin position="467"/>
        <end position="487"/>
    </location>
</feature>
<feature type="compositionally biased region" description="Polar residues" evidence="17">
    <location>
        <begin position="382"/>
        <end position="402"/>
    </location>
</feature>
<dbReference type="GO" id="GO:0006874">
    <property type="term" value="P:intracellular calcium ion homeostasis"/>
    <property type="evidence" value="ECO:0007669"/>
    <property type="project" value="TreeGrafter"/>
</dbReference>
<comment type="similarity">
    <text evidence="2">Belongs to the Ca(2+):cation antiporter (CaCA) (TC 2.A.19) family. SLC24A subfamily.</text>
</comment>
<evidence type="ECO:0000256" key="16">
    <source>
        <dbReference type="ARBA" id="ARBA00023201"/>
    </source>
</evidence>
<evidence type="ECO:0000256" key="3">
    <source>
        <dbReference type="ARBA" id="ARBA00022448"/>
    </source>
</evidence>
<feature type="transmembrane region" description="Helical" evidence="18">
    <location>
        <begin position="627"/>
        <end position="649"/>
    </location>
</feature>
<keyword evidence="7 18" id="KW-0812">Transmembrane</keyword>
<keyword evidence="6" id="KW-0109">Calcium transport</keyword>
<evidence type="ECO:0000256" key="8">
    <source>
        <dbReference type="ARBA" id="ARBA00022729"/>
    </source>
</evidence>
<evidence type="ECO:0000256" key="4">
    <source>
        <dbReference type="ARBA" id="ARBA00022449"/>
    </source>
</evidence>
<evidence type="ECO:0000256" key="7">
    <source>
        <dbReference type="ARBA" id="ARBA00022692"/>
    </source>
</evidence>
<evidence type="ECO:0000313" key="20">
    <source>
        <dbReference type="EMBL" id="KAK2167882.1"/>
    </source>
</evidence>
<evidence type="ECO:0000259" key="19">
    <source>
        <dbReference type="Pfam" id="PF01699"/>
    </source>
</evidence>